<gene>
    <name evidence="1" type="ORF">PUN28_016577</name>
</gene>
<dbReference type="AlphaFoldDB" id="A0AAW2EMV5"/>
<evidence type="ECO:0000313" key="1">
    <source>
        <dbReference type="EMBL" id="KAL0105039.1"/>
    </source>
</evidence>
<reference evidence="1 2" key="1">
    <citation type="submission" date="2023-03" db="EMBL/GenBank/DDBJ databases">
        <title>High recombination rates correlate with genetic variation in Cardiocondyla obscurior ants.</title>
        <authorList>
            <person name="Errbii M."/>
        </authorList>
    </citation>
    <scope>NUCLEOTIDE SEQUENCE [LARGE SCALE GENOMIC DNA]</scope>
    <source>
        <strain evidence="1">Alpha-2009</strain>
        <tissue evidence="1">Whole body</tissue>
    </source>
</reference>
<sequence length="153" mass="16867">MRAPGALSVRADALTTRARVEIPTRRVEHGLSYGLRSAEYQLFPPPDFNVAGHVVVKGERGRETKTGRGGVGRTFVGEGDSAKGGPSKCLVSYHPVVQGIAYECRAIERSQLRAVCNVSVCRLDMRLSEVDSHRNASRAPYNRRPLDVRCFRT</sequence>
<protein>
    <submittedName>
        <fullName evidence="1">Uncharacterized protein</fullName>
    </submittedName>
</protein>
<proteinExistence type="predicted"/>
<keyword evidence="2" id="KW-1185">Reference proteome</keyword>
<organism evidence="1 2">
    <name type="scientific">Cardiocondyla obscurior</name>
    <dbReference type="NCBI Taxonomy" id="286306"/>
    <lineage>
        <taxon>Eukaryota</taxon>
        <taxon>Metazoa</taxon>
        <taxon>Ecdysozoa</taxon>
        <taxon>Arthropoda</taxon>
        <taxon>Hexapoda</taxon>
        <taxon>Insecta</taxon>
        <taxon>Pterygota</taxon>
        <taxon>Neoptera</taxon>
        <taxon>Endopterygota</taxon>
        <taxon>Hymenoptera</taxon>
        <taxon>Apocrita</taxon>
        <taxon>Aculeata</taxon>
        <taxon>Formicoidea</taxon>
        <taxon>Formicidae</taxon>
        <taxon>Myrmicinae</taxon>
        <taxon>Cardiocondyla</taxon>
    </lineage>
</organism>
<accession>A0AAW2EMV5</accession>
<dbReference type="Proteomes" id="UP001430953">
    <property type="component" value="Unassembled WGS sequence"/>
</dbReference>
<dbReference type="EMBL" id="JADYXP020000019">
    <property type="protein sequence ID" value="KAL0105039.1"/>
    <property type="molecule type" value="Genomic_DNA"/>
</dbReference>
<comment type="caution">
    <text evidence="1">The sequence shown here is derived from an EMBL/GenBank/DDBJ whole genome shotgun (WGS) entry which is preliminary data.</text>
</comment>
<evidence type="ECO:0000313" key="2">
    <source>
        <dbReference type="Proteomes" id="UP001430953"/>
    </source>
</evidence>
<name>A0AAW2EMV5_9HYME</name>